<reference evidence="1" key="2">
    <citation type="submission" date="2023-04" db="EMBL/GenBank/DDBJ databases">
        <authorList>
            <person name="Beletskiy A.V."/>
            <person name="Mardanov A.V."/>
            <person name="Ravin N.V."/>
        </authorList>
    </citation>
    <scope>NUCLEOTIDE SEQUENCE</scope>
    <source>
        <strain evidence="1">GKL-01</strain>
    </source>
</reference>
<protein>
    <submittedName>
        <fullName evidence="1">Uncharacterized protein</fullName>
    </submittedName>
</protein>
<organism evidence="1">
    <name type="scientific">Candidatus Thiocaldithrix dubininis</name>
    <dbReference type="NCBI Taxonomy" id="3080823"/>
    <lineage>
        <taxon>Bacteria</taxon>
        <taxon>Pseudomonadati</taxon>
        <taxon>Pseudomonadota</taxon>
        <taxon>Gammaproteobacteria</taxon>
        <taxon>Thiotrichales</taxon>
        <taxon>Thiotrichaceae</taxon>
        <taxon>Candidatus Thiocaldithrix</taxon>
    </lineage>
</organism>
<dbReference type="AlphaFoldDB" id="A0AA95H355"/>
<gene>
    <name evidence="1" type="ORF">QJT80_12005</name>
</gene>
<proteinExistence type="predicted"/>
<sequence length="232" mass="27030">MLHAIQHNKIKSEVRKNFKASEDSLTSSIFGNLLHLPLELFWHILQQSCKDTSLPTNTGKLISYEFWPHWDSTGTNNNNFIEPDLFFQFENFNVIVEAKRWDNDSQKRTQWKDQIKAYNNEYGDLNKNFFIIAVGGNINTITDELIHAKVFKINWNSILSSIKKTYLILNKSRGLTTNIDANLNILDGLIHFFEIHGFFTGEWFDTFNTKPTFNIKYDTSLILPFTNINGKQ</sequence>
<dbReference type="EMBL" id="CP124755">
    <property type="protein sequence ID" value="WGZ90217.1"/>
    <property type="molecule type" value="Genomic_DNA"/>
</dbReference>
<dbReference type="KEGG" id="tdu:QJT80_12005"/>
<dbReference type="Proteomes" id="UP001300672">
    <property type="component" value="Chromosome"/>
</dbReference>
<name>A0AA95H355_9GAMM</name>
<accession>A0AA95H355</accession>
<reference evidence="1" key="1">
    <citation type="journal article" date="2023" name="Int. J. Mol. Sci.">
        <title>Metagenomics Revealed a New Genus 'Candidatus Thiocaldithrix dubininis' gen. nov., sp. nov. and a New Species 'Candidatus Thiothrix putei' sp. nov. in the Family Thiotrichaceae, Some Members of Which Have Traits of Both Na+- and H+-Motive Energetics.</title>
        <authorList>
            <person name="Ravin N.V."/>
            <person name="Muntyan M.S."/>
            <person name="Smolyakov D.D."/>
            <person name="Rudenko T.S."/>
            <person name="Beletsky A.V."/>
            <person name="Mardanov A.V."/>
            <person name="Grabovich M.Y."/>
        </authorList>
    </citation>
    <scope>NUCLEOTIDE SEQUENCE</scope>
    <source>
        <strain evidence="1">GKL-01</strain>
    </source>
</reference>
<evidence type="ECO:0000313" key="1">
    <source>
        <dbReference type="EMBL" id="WGZ90217.1"/>
    </source>
</evidence>